<evidence type="ECO:0000313" key="2">
    <source>
        <dbReference type="EMBL" id="KAK9685497.1"/>
    </source>
</evidence>
<evidence type="ECO:0000313" key="3">
    <source>
        <dbReference type="Proteomes" id="UP001458880"/>
    </source>
</evidence>
<proteinExistence type="predicted"/>
<feature type="region of interest" description="Disordered" evidence="1">
    <location>
        <begin position="66"/>
        <end position="91"/>
    </location>
</feature>
<evidence type="ECO:0000256" key="1">
    <source>
        <dbReference type="SAM" id="MobiDB-lite"/>
    </source>
</evidence>
<gene>
    <name evidence="2" type="ORF">QE152_g37999</name>
</gene>
<keyword evidence="3" id="KW-1185">Reference proteome</keyword>
<dbReference type="AlphaFoldDB" id="A0AAW1I991"/>
<name>A0AAW1I991_POPJA</name>
<feature type="compositionally biased region" description="Polar residues" evidence="1">
    <location>
        <begin position="81"/>
        <end position="91"/>
    </location>
</feature>
<sequence length="164" mass="17637">MDTKNNLLACPDITIRNVLETESLANIYLTKSATYCKSGNSCLTCINSISNCWLTKGENALGVRGPGASRTVPYPTDRSLEQNQNGATSTDPYALDVRGLSSVASRSSEILQKICSETAMRASPARERLVGTPLTTLKESLAIWSEISMVRDAPGPRPPNAFSP</sequence>
<dbReference type="EMBL" id="JASPKY010000774">
    <property type="protein sequence ID" value="KAK9685497.1"/>
    <property type="molecule type" value="Genomic_DNA"/>
</dbReference>
<comment type="caution">
    <text evidence="2">The sequence shown here is derived from an EMBL/GenBank/DDBJ whole genome shotgun (WGS) entry which is preliminary data.</text>
</comment>
<reference evidence="2 3" key="1">
    <citation type="journal article" date="2024" name="BMC Genomics">
        <title>De novo assembly and annotation of Popillia japonica's genome with initial clues to its potential as an invasive pest.</title>
        <authorList>
            <person name="Cucini C."/>
            <person name="Boschi S."/>
            <person name="Funari R."/>
            <person name="Cardaioli E."/>
            <person name="Iannotti N."/>
            <person name="Marturano G."/>
            <person name="Paoli F."/>
            <person name="Bruttini M."/>
            <person name="Carapelli A."/>
            <person name="Frati F."/>
            <person name="Nardi F."/>
        </authorList>
    </citation>
    <scope>NUCLEOTIDE SEQUENCE [LARGE SCALE GENOMIC DNA]</scope>
    <source>
        <strain evidence="2">DMR45628</strain>
    </source>
</reference>
<organism evidence="2 3">
    <name type="scientific">Popillia japonica</name>
    <name type="common">Japanese beetle</name>
    <dbReference type="NCBI Taxonomy" id="7064"/>
    <lineage>
        <taxon>Eukaryota</taxon>
        <taxon>Metazoa</taxon>
        <taxon>Ecdysozoa</taxon>
        <taxon>Arthropoda</taxon>
        <taxon>Hexapoda</taxon>
        <taxon>Insecta</taxon>
        <taxon>Pterygota</taxon>
        <taxon>Neoptera</taxon>
        <taxon>Endopterygota</taxon>
        <taxon>Coleoptera</taxon>
        <taxon>Polyphaga</taxon>
        <taxon>Scarabaeiformia</taxon>
        <taxon>Scarabaeidae</taxon>
        <taxon>Rutelinae</taxon>
        <taxon>Popillia</taxon>
    </lineage>
</organism>
<accession>A0AAW1I991</accession>
<protein>
    <submittedName>
        <fullName evidence="2">Uncharacterized protein</fullName>
    </submittedName>
</protein>
<dbReference type="Proteomes" id="UP001458880">
    <property type="component" value="Unassembled WGS sequence"/>
</dbReference>